<evidence type="ECO:0000313" key="1">
    <source>
        <dbReference type="EMBL" id="MFI0914354.1"/>
    </source>
</evidence>
<gene>
    <name evidence="1" type="ORF">ACH4TF_28440</name>
</gene>
<keyword evidence="2" id="KW-1185">Reference proteome</keyword>
<reference evidence="1 2" key="1">
    <citation type="submission" date="2024-10" db="EMBL/GenBank/DDBJ databases">
        <title>The Natural Products Discovery Center: Release of the First 8490 Sequenced Strains for Exploring Actinobacteria Biosynthetic Diversity.</title>
        <authorList>
            <person name="Kalkreuter E."/>
            <person name="Kautsar S.A."/>
            <person name="Yang D."/>
            <person name="Bader C.D."/>
            <person name="Teijaro C.N."/>
            <person name="Fluegel L."/>
            <person name="Davis C.M."/>
            <person name="Simpson J.R."/>
            <person name="Lauterbach L."/>
            <person name="Steele A.D."/>
            <person name="Gui C."/>
            <person name="Meng S."/>
            <person name="Li G."/>
            <person name="Viehrig K."/>
            <person name="Ye F."/>
            <person name="Su P."/>
            <person name="Kiefer A.F."/>
            <person name="Nichols A."/>
            <person name="Cepeda A.J."/>
            <person name="Yan W."/>
            <person name="Fan B."/>
            <person name="Jiang Y."/>
            <person name="Adhikari A."/>
            <person name="Zheng C.-J."/>
            <person name="Schuster L."/>
            <person name="Cowan T.M."/>
            <person name="Smanski M.J."/>
            <person name="Chevrette M.G."/>
            <person name="De Carvalho L.P.S."/>
            <person name="Shen B."/>
        </authorList>
    </citation>
    <scope>NUCLEOTIDE SEQUENCE [LARGE SCALE GENOMIC DNA]</scope>
    <source>
        <strain evidence="1 2">NPDC020979</strain>
    </source>
</reference>
<name>A0ABW7T9Z9_9ACTN</name>
<sequence length="110" mass="11790">MTEPAPDAELRALLIRLITDGAHHNRCAALARHEESRLAHDGFAAGFHIAALYAADILATGSIHWRSAHRVDPQDRAAAERLAGDLPSSPAVRARLIGEAVRANTEAGRD</sequence>
<accession>A0ABW7T9Z9</accession>
<dbReference type="RefSeq" id="WP_397614344.1">
    <property type="nucleotide sequence ID" value="NZ_JBIRRB010000011.1"/>
</dbReference>
<dbReference type="Proteomes" id="UP001611162">
    <property type="component" value="Unassembled WGS sequence"/>
</dbReference>
<evidence type="ECO:0000313" key="2">
    <source>
        <dbReference type="Proteomes" id="UP001611162"/>
    </source>
</evidence>
<organism evidence="1 2">
    <name type="scientific">Streptomyces abikoensis</name>
    <dbReference type="NCBI Taxonomy" id="97398"/>
    <lineage>
        <taxon>Bacteria</taxon>
        <taxon>Bacillati</taxon>
        <taxon>Actinomycetota</taxon>
        <taxon>Actinomycetes</taxon>
        <taxon>Kitasatosporales</taxon>
        <taxon>Streptomycetaceae</taxon>
        <taxon>Streptomyces</taxon>
    </lineage>
</organism>
<protein>
    <submittedName>
        <fullName evidence="1">Uncharacterized protein</fullName>
    </submittedName>
</protein>
<proteinExistence type="predicted"/>
<dbReference type="EMBL" id="JBIRRB010000011">
    <property type="protein sequence ID" value="MFI0914354.1"/>
    <property type="molecule type" value="Genomic_DNA"/>
</dbReference>
<comment type="caution">
    <text evidence="1">The sequence shown here is derived from an EMBL/GenBank/DDBJ whole genome shotgun (WGS) entry which is preliminary data.</text>
</comment>